<name>A0A9J6GQW7_HAELO</name>
<keyword evidence="1" id="KW-0732">Signal</keyword>
<comment type="caution">
    <text evidence="2">The sequence shown here is derived from an EMBL/GenBank/DDBJ whole genome shotgun (WGS) entry which is preliminary data.</text>
</comment>
<reference evidence="2 3" key="1">
    <citation type="journal article" date="2020" name="Cell">
        <title>Large-Scale Comparative Analyses of Tick Genomes Elucidate Their Genetic Diversity and Vector Capacities.</title>
        <authorList>
            <consortium name="Tick Genome and Microbiome Consortium (TIGMIC)"/>
            <person name="Jia N."/>
            <person name="Wang J."/>
            <person name="Shi W."/>
            <person name="Du L."/>
            <person name="Sun Y."/>
            <person name="Zhan W."/>
            <person name="Jiang J.F."/>
            <person name="Wang Q."/>
            <person name="Zhang B."/>
            <person name="Ji P."/>
            <person name="Bell-Sakyi L."/>
            <person name="Cui X.M."/>
            <person name="Yuan T.T."/>
            <person name="Jiang B.G."/>
            <person name="Yang W.F."/>
            <person name="Lam T.T."/>
            <person name="Chang Q.C."/>
            <person name="Ding S.J."/>
            <person name="Wang X.J."/>
            <person name="Zhu J.G."/>
            <person name="Ruan X.D."/>
            <person name="Zhao L."/>
            <person name="Wei J.T."/>
            <person name="Ye R.Z."/>
            <person name="Que T.C."/>
            <person name="Du C.H."/>
            <person name="Zhou Y.H."/>
            <person name="Cheng J.X."/>
            <person name="Dai P.F."/>
            <person name="Guo W.B."/>
            <person name="Han X.H."/>
            <person name="Huang E.J."/>
            <person name="Li L.F."/>
            <person name="Wei W."/>
            <person name="Gao Y.C."/>
            <person name="Liu J.Z."/>
            <person name="Shao H.Z."/>
            <person name="Wang X."/>
            <person name="Wang C.C."/>
            <person name="Yang T.C."/>
            <person name="Huo Q.B."/>
            <person name="Li W."/>
            <person name="Chen H.Y."/>
            <person name="Chen S.E."/>
            <person name="Zhou L.G."/>
            <person name="Ni X.B."/>
            <person name="Tian J.H."/>
            <person name="Sheng Y."/>
            <person name="Liu T."/>
            <person name="Pan Y.S."/>
            <person name="Xia L.Y."/>
            <person name="Li J."/>
            <person name="Zhao F."/>
            <person name="Cao W.C."/>
        </authorList>
    </citation>
    <scope>NUCLEOTIDE SEQUENCE [LARGE SCALE GENOMIC DNA]</scope>
    <source>
        <strain evidence="2">HaeL-2018</strain>
    </source>
</reference>
<evidence type="ECO:0000313" key="3">
    <source>
        <dbReference type="Proteomes" id="UP000821853"/>
    </source>
</evidence>
<dbReference type="OrthoDB" id="6535222at2759"/>
<organism evidence="2 3">
    <name type="scientific">Haemaphysalis longicornis</name>
    <name type="common">Bush tick</name>
    <dbReference type="NCBI Taxonomy" id="44386"/>
    <lineage>
        <taxon>Eukaryota</taxon>
        <taxon>Metazoa</taxon>
        <taxon>Ecdysozoa</taxon>
        <taxon>Arthropoda</taxon>
        <taxon>Chelicerata</taxon>
        <taxon>Arachnida</taxon>
        <taxon>Acari</taxon>
        <taxon>Parasitiformes</taxon>
        <taxon>Ixodida</taxon>
        <taxon>Ixodoidea</taxon>
        <taxon>Ixodidae</taxon>
        <taxon>Haemaphysalinae</taxon>
        <taxon>Haemaphysalis</taxon>
    </lineage>
</organism>
<dbReference type="Proteomes" id="UP000821853">
    <property type="component" value="Unassembled WGS sequence"/>
</dbReference>
<gene>
    <name evidence="2" type="ORF">HPB48_000674</name>
</gene>
<dbReference type="EMBL" id="JABSTR010000008">
    <property type="protein sequence ID" value="KAH9377683.1"/>
    <property type="molecule type" value="Genomic_DNA"/>
</dbReference>
<dbReference type="VEuPathDB" id="VectorBase:HLOH_056654"/>
<protein>
    <submittedName>
        <fullName evidence="2">Uncharacterized protein</fullName>
    </submittedName>
</protein>
<proteinExistence type="predicted"/>
<accession>A0A9J6GQW7</accession>
<evidence type="ECO:0000256" key="1">
    <source>
        <dbReference type="SAM" id="SignalP"/>
    </source>
</evidence>
<feature type="signal peptide" evidence="1">
    <location>
        <begin position="1"/>
        <end position="16"/>
    </location>
</feature>
<dbReference type="AlphaFoldDB" id="A0A9J6GQW7"/>
<evidence type="ECO:0000313" key="2">
    <source>
        <dbReference type="EMBL" id="KAH9377683.1"/>
    </source>
</evidence>
<sequence>MLLGFWLLSVFPVSFYFRGELTSHIAVKVSPNPIDTLSELEAGLTKSEVLPCVVKGVEPHVSFESKDFGQSPGLYSRLGLAFQKNAPTTRLIFLARNDCLRNCATRPGFVCLVNAVSPCEGFSPMYKVVPSKETLQLAFMSTPVRRHFPKASAYRRLMTRIFETSLNKAAFTARCGVDISQKGNLVLLIGRREKKNLH</sequence>
<keyword evidence="3" id="KW-1185">Reference proteome</keyword>
<dbReference type="OMA" id="FLARNDC"/>
<feature type="chain" id="PRO_5039890446" evidence="1">
    <location>
        <begin position="17"/>
        <end position="198"/>
    </location>
</feature>